<accession>A0A6G1KF77</accession>
<dbReference type="Proteomes" id="UP000799428">
    <property type="component" value="Unassembled WGS sequence"/>
</dbReference>
<name>A0A6G1KF77_9PLEO</name>
<dbReference type="EMBL" id="MU005767">
    <property type="protein sequence ID" value="KAF2711556.1"/>
    <property type="molecule type" value="Genomic_DNA"/>
</dbReference>
<keyword evidence="2" id="KW-1185">Reference proteome</keyword>
<organism evidence="1 2">
    <name type="scientific">Pleomassaria siparia CBS 279.74</name>
    <dbReference type="NCBI Taxonomy" id="1314801"/>
    <lineage>
        <taxon>Eukaryota</taxon>
        <taxon>Fungi</taxon>
        <taxon>Dikarya</taxon>
        <taxon>Ascomycota</taxon>
        <taxon>Pezizomycotina</taxon>
        <taxon>Dothideomycetes</taxon>
        <taxon>Pleosporomycetidae</taxon>
        <taxon>Pleosporales</taxon>
        <taxon>Pleomassariaceae</taxon>
        <taxon>Pleomassaria</taxon>
    </lineage>
</organism>
<feature type="non-terminal residue" evidence="1">
    <location>
        <position position="221"/>
    </location>
</feature>
<reference evidence="1" key="1">
    <citation type="journal article" date="2020" name="Stud. Mycol.">
        <title>101 Dothideomycetes genomes: a test case for predicting lifestyles and emergence of pathogens.</title>
        <authorList>
            <person name="Haridas S."/>
            <person name="Albert R."/>
            <person name="Binder M."/>
            <person name="Bloem J."/>
            <person name="Labutti K."/>
            <person name="Salamov A."/>
            <person name="Andreopoulos B."/>
            <person name="Baker S."/>
            <person name="Barry K."/>
            <person name="Bills G."/>
            <person name="Bluhm B."/>
            <person name="Cannon C."/>
            <person name="Castanera R."/>
            <person name="Culley D."/>
            <person name="Daum C."/>
            <person name="Ezra D."/>
            <person name="Gonzalez J."/>
            <person name="Henrissat B."/>
            <person name="Kuo A."/>
            <person name="Liang C."/>
            <person name="Lipzen A."/>
            <person name="Lutzoni F."/>
            <person name="Magnuson J."/>
            <person name="Mondo S."/>
            <person name="Nolan M."/>
            <person name="Ohm R."/>
            <person name="Pangilinan J."/>
            <person name="Park H.-J."/>
            <person name="Ramirez L."/>
            <person name="Alfaro M."/>
            <person name="Sun H."/>
            <person name="Tritt A."/>
            <person name="Yoshinaga Y."/>
            <person name="Zwiers L.-H."/>
            <person name="Turgeon B."/>
            <person name="Goodwin S."/>
            <person name="Spatafora J."/>
            <person name="Crous P."/>
            <person name="Grigoriev I."/>
        </authorList>
    </citation>
    <scope>NUCLEOTIDE SEQUENCE</scope>
    <source>
        <strain evidence="1">CBS 279.74</strain>
    </source>
</reference>
<evidence type="ECO:0000313" key="2">
    <source>
        <dbReference type="Proteomes" id="UP000799428"/>
    </source>
</evidence>
<protein>
    <submittedName>
        <fullName evidence="1">Uncharacterized protein</fullName>
    </submittedName>
</protein>
<proteinExistence type="predicted"/>
<sequence length="221" mass="24846">TYGWIEDEGPKFGNLIVRNHCSEPLWVFSVGAHTFSGYRTYDQGYGTKEDDVGHRIGTGENYTEAYRINPPDVSRFEKEKYCYPWDKAAGQGIAVKVSKTEAIAPDILQFEYALVKDPRRRDTFYRMNYDISLLDCASVANATDVSGTTAQHDDKVAKCPGYNNGVAVTFDADPEAKMCTPVYCDGQEKCPMIYTWDRTRENEMSLACNGPYTGNMIVDLC</sequence>
<gene>
    <name evidence="1" type="ORF">K504DRAFT_335360</name>
</gene>
<feature type="non-terminal residue" evidence="1">
    <location>
        <position position="1"/>
    </location>
</feature>
<dbReference type="AlphaFoldDB" id="A0A6G1KF77"/>
<evidence type="ECO:0000313" key="1">
    <source>
        <dbReference type="EMBL" id="KAF2711556.1"/>
    </source>
</evidence>
<dbReference type="OrthoDB" id="3773432at2759"/>